<protein>
    <submittedName>
        <fullName evidence="1">Rho termination factor, N-terminal domain</fullName>
    </submittedName>
</protein>
<accession>A0A8S5PB95</accession>
<name>A0A8S5PB95_9CAUD</name>
<proteinExistence type="predicted"/>
<reference evidence="1" key="1">
    <citation type="journal article" date="2021" name="Proc. Natl. Acad. Sci. U.S.A.">
        <title>A Catalog of Tens of Thousands of Viruses from Human Metagenomes Reveals Hidden Associations with Chronic Diseases.</title>
        <authorList>
            <person name="Tisza M.J."/>
            <person name="Buck C.B."/>
        </authorList>
    </citation>
    <scope>NUCLEOTIDE SEQUENCE</scope>
    <source>
        <strain evidence="1">Ct3D84</strain>
    </source>
</reference>
<dbReference type="EMBL" id="BK015371">
    <property type="protein sequence ID" value="DAE03723.1"/>
    <property type="molecule type" value="Genomic_DNA"/>
</dbReference>
<sequence>MKKLIAKRPILYGSRMYEAGDTLPANDERMVNAWLAAESAELIDTEKAIECADQEIADIPADETAADAHIDPAQLEGMSKDELKKLAEDMGVELPRGAAKALILDRLTAVAVQIPAENEEGAQ</sequence>
<organism evidence="1">
    <name type="scientific">Myoviridae sp. ct3D84</name>
    <dbReference type="NCBI Taxonomy" id="2825023"/>
    <lineage>
        <taxon>Viruses</taxon>
        <taxon>Duplodnaviria</taxon>
        <taxon>Heunggongvirae</taxon>
        <taxon>Uroviricota</taxon>
        <taxon>Caudoviricetes</taxon>
    </lineage>
</organism>
<evidence type="ECO:0000313" key="1">
    <source>
        <dbReference type="EMBL" id="DAE03723.1"/>
    </source>
</evidence>